<dbReference type="SUPFAM" id="SSF63882">
    <property type="entry name" value="MoeA N-terminal region -like"/>
    <property type="match status" value="1"/>
</dbReference>
<dbReference type="Gene3D" id="2.170.190.11">
    <property type="entry name" value="Molybdopterin biosynthesis moea protein, domain 3"/>
    <property type="match status" value="1"/>
</dbReference>
<dbReference type="EMBL" id="FOJG01000001">
    <property type="protein sequence ID" value="SEW22814.1"/>
    <property type="molecule type" value="Genomic_DNA"/>
</dbReference>
<reference evidence="9" key="1">
    <citation type="submission" date="2016-10" db="EMBL/GenBank/DDBJ databases">
        <authorList>
            <person name="Varghese N."/>
            <person name="Submissions S."/>
        </authorList>
    </citation>
    <scope>NUCLEOTIDE SEQUENCE [LARGE SCALE GENOMIC DNA]</scope>
    <source>
        <strain evidence="9">DSM 3695</strain>
    </source>
</reference>
<dbReference type="Pfam" id="PF00994">
    <property type="entry name" value="MoCF_biosynth"/>
    <property type="match status" value="1"/>
</dbReference>
<dbReference type="PROSITE" id="PS01079">
    <property type="entry name" value="MOCF_BIOSYNTHESIS_2"/>
    <property type="match status" value="1"/>
</dbReference>
<dbReference type="InterPro" id="IPR036688">
    <property type="entry name" value="MoeA_C_domain_IV_sf"/>
</dbReference>
<dbReference type="Proteomes" id="UP000199310">
    <property type="component" value="Unassembled WGS sequence"/>
</dbReference>
<dbReference type="InterPro" id="IPR036135">
    <property type="entry name" value="MoeA_linker/N_sf"/>
</dbReference>
<dbReference type="SUPFAM" id="SSF63867">
    <property type="entry name" value="MoeA C-terminal domain-like"/>
    <property type="match status" value="1"/>
</dbReference>
<dbReference type="Gene3D" id="3.40.980.10">
    <property type="entry name" value="MoaB/Mog-like domain"/>
    <property type="match status" value="1"/>
</dbReference>
<dbReference type="PANTHER" id="PTHR10192:SF5">
    <property type="entry name" value="GEPHYRIN"/>
    <property type="match status" value="1"/>
</dbReference>
<evidence type="ECO:0000313" key="9">
    <source>
        <dbReference type="Proteomes" id="UP000199310"/>
    </source>
</evidence>
<accession>A0A1I0Q798</accession>
<dbReference type="Gene3D" id="3.90.105.10">
    <property type="entry name" value="Molybdopterin biosynthesis moea protein, domain 2"/>
    <property type="match status" value="1"/>
</dbReference>
<dbReference type="GO" id="GO:0005829">
    <property type="term" value="C:cytosol"/>
    <property type="evidence" value="ECO:0007669"/>
    <property type="project" value="TreeGrafter"/>
</dbReference>
<evidence type="ECO:0000313" key="8">
    <source>
        <dbReference type="EMBL" id="SEW22814.1"/>
    </source>
</evidence>
<dbReference type="Pfam" id="PF03453">
    <property type="entry name" value="MoeA_N"/>
    <property type="match status" value="1"/>
</dbReference>
<dbReference type="Gene3D" id="2.40.340.10">
    <property type="entry name" value="MoeA, C-terminal, domain IV"/>
    <property type="match status" value="1"/>
</dbReference>
<dbReference type="UniPathway" id="UPA00344"/>
<dbReference type="EC" id="2.10.1.1" evidence="6"/>
<dbReference type="STRING" id="29529.SAMN04488122_1275"/>
<comment type="similarity">
    <text evidence="3 6">Belongs to the MoeA family.</text>
</comment>
<dbReference type="InterPro" id="IPR038987">
    <property type="entry name" value="MoeA-like"/>
</dbReference>
<dbReference type="InterPro" id="IPR005110">
    <property type="entry name" value="MoeA_linker/N"/>
</dbReference>
<comment type="pathway">
    <text evidence="2 6">Cofactor biosynthesis; molybdopterin biosynthesis.</text>
</comment>
<protein>
    <recommendedName>
        <fullName evidence="6">Molybdopterin molybdenumtransferase</fullName>
        <ecNumber evidence="6">2.10.1.1</ecNumber>
    </recommendedName>
</protein>
<keyword evidence="6" id="KW-0479">Metal-binding</keyword>
<dbReference type="SMART" id="SM00852">
    <property type="entry name" value="MoCF_biosynth"/>
    <property type="match status" value="1"/>
</dbReference>
<evidence type="ECO:0000256" key="1">
    <source>
        <dbReference type="ARBA" id="ARBA00002901"/>
    </source>
</evidence>
<dbReference type="InterPro" id="IPR036425">
    <property type="entry name" value="MoaB/Mog-like_dom_sf"/>
</dbReference>
<evidence type="ECO:0000259" key="7">
    <source>
        <dbReference type="SMART" id="SM00852"/>
    </source>
</evidence>
<dbReference type="SUPFAM" id="SSF53218">
    <property type="entry name" value="Molybdenum cofactor biosynthesis proteins"/>
    <property type="match status" value="1"/>
</dbReference>
<keyword evidence="6" id="KW-0500">Molybdenum</keyword>
<dbReference type="Pfam" id="PF03454">
    <property type="entry name" value="MoeA_C"/>
    <property type="match status" value="1"/>
</dbReference>
<sequence length="402" mass="43941">MMLTVAAAFKAVMQTVRDLGTETVPFESAAGRILREPVLADRPFPPFDRITMDGIAVNYDSFARGQHIFGVEDVQAAGTPQLQLSNTANCIEVMTGAILPEMTDTVIPYEHLTPSEHEGFRRFTIHGTVKKGQNIHRIGSDTATGAVLIKPGTLIGPAEAGVLATVGKTTVEVSKQPRVVVIATGNELVPVHTTPETHQVRISNVYSLLASLQQLGINANYIHLLDEEDAMKDQLLPLIADTDIWISSGAVSAGKFDYLPAVLQQLGMQQIFHKVQQRPGKPFLFGTFKDGPVVFALPGNPVSGFMCFYRYIKSWVEAAMGKALPDPVYAQLSEKVIFDAALEYYLPVKLQSQQDGVLVAIPQPYQGSGDLGSLLKADAFLTLPLEHTVFEKGSCYQVWRFR</sequence>
<evidence type="ECO:0000256" key="3">
    <source>
        <dbReference type="ARBA" id="ARBA00010763"/>
    </source>
</evidence>
<dbReference type="OrthoDB" id="9804758at2"/>
<dbReference type="PANTHER" id="PTHR10192">
    <property type="entry name" value="MOLYBDOPTERIN BIOSYNTHESIS PROTEIN"/>
    <property type="match status" value="1"/>
</dbReference>
<dbReference type="InterPro" id="IPR008284">
    <property type="entry name" value="MoCF_biosynth_CS"/>
</dbReference>
<dbReference type="RefSeq" id="WP_089892011.1">
    <property type="nucleotide sequence ID" value="NZ_FOJG01000001.1"/>
</dbReference>
<proteinExistence type="inferred from homology"/>
<comment type="catalytic activity">
    <reaction evidence="5">
        <text>adenylyl-molybdopterin + molybdate = Mo-molybdopterin + AMP + H(+)</text>
        <dbReference type="Rhea" id="RHEA:35047"/>
        <dbReference type="ChEBI" id="CHEBI:15378"/>
        <dbReference type="ChEBI" id="CHEBI:36264"/>
        <dbReference type="ChEBI" id="CHEBI:62727"/>
        <dbReference type="ChEBI" id="CHEBI:71302"/>
        <dbReference type="ChEBI" id="CHEBI:456215"/>
        <dbReference type="EC" id="2.10.1.1"/>
    </reaction>
</comment>
<name>A0A1I0Q798_9BACT</name>
<comment type="function">
    <text evidence="1 6">Catalyzes the insertion of molybdate into adenylated molybdopterin with the concomitant release of AMP.</text>
</comment>
<dbReference type="GO" id="GO:0061599">
    <property type="term" value="F:molybdopterin molybdotransferase activity"/>
    <property type="evidence" value="ECO:0007669"/>
    <property type="project" value="UniProtKB-UniRule"/>
</dbReference>
<dbReference type="GO" id="GO:0006777">
    <property type="term" value="P:Mo-molybdopterin cofactor biosynthetic process"/>
    <property type="evidence" value="ECO:0007669"/>
    <property type="project" value="UniProtKB-UniRule"/>
</dbReference>
<dbReference type="InterPro" id="IPR001453">
    <property type="entry name" value="MoaB/Mog_dom"/>
</dbReference>
<evidence type="ECO:0000256" key="6">
    <source>
        <dbReference type="RuleBase" id="RU365090"/>
    </source>
</evidence>
<evidence type="ECO:0000256" key="2">
    <source>
        <dbReference type="ARBA" id="ARBA00005046"/>
    </source>
</evidence>
<gene>
    <name evidence="8" type="ORF">SAMN04488122_1275</name>
</gene>
<organism evidence="8 9">
    <name type="scientific">Chitinophaga arvensicola</name>
    <dbReference type="NCBI Taxonomy" id="29529"/>
    <lineage>
        <taxon>Bacteria</taxon>
        <taxon>Pseudomonadati</taxon>
        <taxon>Bacteroidota</taxon>
        <taxon>Chitinophagia</taxon>
        <taxon>Chitinophagales</taxon>
        <taxon>Chitinophagaceae</taxon>
        <taxon>Chitinophaga</taxon>
    </lineage>
</organism>
<keyword evidence="9" id="KW-1185">Reference proteome</keyword>
<dbReference type="CDD" id="cd00887">
    <property type="entry name" value="MoeA"/>
    <property type="match status" value="1"/>
</dbReference>
<feature type="domain" description="MoaB/Mog" evidence="7">
    <location>
        <begin position="180"/>
        <end position="318"/>
    </location>
</feature>
<dbReference type="GO" id="GO:0046872">
    <property type="term" value="F:metal ion binding"/>
    <property type="evidence" value="ECO:0007669"/>
    <property type="project" value="UniProtKB-UniRule"/>
</dbReference>
<keyword evidence="6" id="KW-0808">Transferase</keyword>
<keyword evidence="4 6" id="KW-0501">Molybdenum cofactor biosynthesis</keyword>
<comment type="cofactor">
    <cofactor evidence="6">
        <name>Mg(2+)</name>
        <dbReference type="ChEBI" id="CHEBI:18420"/>
    </cofactor>
</comment>
<dbReference type="AlphaFoldDB" id="A0A1I0Q798"/>
<evidence type="ECO:0000256" key="5">
    <source>
        <dbReference type="ARBA" id="ARBA00047317"/>
    </source>
</evidence>
<evidence type="ECO:0000256" key="4">
    <source>
        <dbReference type="ARBA" id="ARBA00023150"/>
    </source>
</evidence>
<keyword evidence="6" id="KW-0460">Magnesium</keyword>
<dbReference type="InterPro" id="IPR005111">
    <property type="entry name" value="MoeA_C_domain_IV"/>
</dbReference>